<organism evidence="3 4">
    <name type="scientific">Kitasatospora setae (strain ATCC 33774 / DSM 43861 / JCM 3304 / KCC A-0304 / NBRC 14216 / KM-6054)</name>
    <name type="common">Streptomyces setae</name>
    <dbReference type="NCBI Taxonomy" id="452652"/>
    <lineage>
        <taxon>Bacteria</taxon>
        <taxon>Bacillati</taxon>
        <taxon>Actinomycetota</taxon>
        <taxon>Actinomycetes</taxon>
        <taxon>Kitasatosporales</taxon>
        <taxon>Streptomycetaceae</taxon>
        <taxon>Kitasatospora</taxon>
    </lineage>
</organism>
<keyword evidence="4" id="KW-1185">Reference proteome</keyword>
<evidence type="ECO:0000256" key="1">
    <source>
        <dbReference type="SAM" id="MobiDB-lite"/>
    </source>
</evidence>
<dbReference type="Proteomes" id="UP000007076">
    <property type="component" value="Chromosome"/>
</dbReference>
<protein>
    <submittedName>
        <fullName evidence="3">Uncharacterized protein</fullName>
    </submittedName>
</protein>
<dbReference type="AlphaFoldDB" id="E4N0A3"/>
<dbReference type="KEGG" id="ksk:KSE_56580"/>
<evidence type="ECO:0000256" key="2">
    <source>
        <dbReference type="SAM" id="Phobius"/>
    </source>
</evidence>
<dbReference type="eggNOG" id="ENOG5033RRU">
    <property type="taxonomic scope" value="Bacteria"/>
</dbReference>
<sequence>MSTEQSEQESTRELDGRLARAFRQAGEDFIADVPLLAREGAVRGRRRRGQLAVVAGASALVLAVGAAGAVAGLGGAEGRPLVAVGPAAPGGEVATGTGAGVEPAAAPTGGTATGAALPDELHTVSVLGGLLPTGVRILRSSGSTHGIGTVPSDEATAELTVDNGSGPSLLSVTVDDWKLAKPMAGCTGQVQDRTCTETPTADGGKLTVQTSRPNADAGFRDVRLEAANGLRVRLQSFLPKPSGAANGTAGASSGSAGRTGALLTPQQLADLATAPNWRDLRGLLTRVPTGTRPDPGVRLADLVPAGLKVRNVMGSWSEQRAVLDDGGRTAELRVQVTVADQVMRDWFALAPAFADGTRIRSTADRLVRNAQGAAETVVVLLRPSGLLMRVTVTDTDSKGVLMSLRQVEELALAPAWAALDRS</sequence>
<feature type="region of interest" description="Disordered" evidence="1">
    <location>
        <begin position="94"/>
        <end position="114"/>
    </location>
</feature>
<dbReference type="HOGENOM" id="CLU_650166_0_0_11"/>
<keyword evidence="2" id="KW-1133">Transmembrane helix</keyword>
<evidence type="ECO:0000313" key="3">
    <source>
        <dbReference type="EMBL" id="BAJ31431.1"/>
    </source>
</evidence>
<feature type="transmembrane region" description="Helical" evidence="2">
    <location>
        <begin position="51"/>
        <end position="73"/>
    </location>
</feature>
<dbReference type="RefSeq" id="WP_014138728.1">
    <property type="nucleotide sequence ID" value="NC_016109.1"/>
</dbReference>
<accession>E4N0A3</accession>
<feature type="region of interest" description="Disordered" evidence="1">
    <location>
        <begin position="238"/>
        <end position="259"/>
    </location>
</feature>
<reference evidence="3 4" key="1">
    <citation type="journal article" date="2010" name="DNA Res.">
        <title>Genome sequence of Kitasatospora setae NBRC 14216T: an evolutionary snapshot of the family Streptomycetaceae.</title>
        <authorList>
            <person name="Ichikawa N."/>
            <person name="Oguchi A."/>
            <person name="Ikeda H."/>
            <person name="Ishikawa J."/>
            <person name="Kitani S."/>
            <person name="Watanabe Y."/>
            <person name="Nakamura S."/>
            <person name="Katano Y."/>
            <person name="Kishi E."/>
            <person name="Sasagawa M."/>
            <person name="Ankai A."/>
            <person name="Fukui S."/>
            <person name="Hashimoto Y."/>
            <person name="Kamata S."/>
            <person name="Otoguro M."/>
            <person name="Tanikawa S."/>
            <person name="Nihira T."/>
            <person name="Horinouchi S."/>
            <person name="Ohnishi Y."/>
            <person name="Hayakawa M."/>
            <person name="Kuzuyama T."/>
            <person name="Arisawa A."/>
            <person name="Nomoto F."/>
            <person name="Miura H."/>
            <person name="Takahashi Y."/>
            <person name="Fujita N."/>
        </authorList>
    </citation>
    <scope>NUCLEOTIDE SEQUENCE [LARGE SCALE GENOMIC DNA]</scope>
    <source>
        <strain evidence="4">ATCC 33774 / DSM 43861 / JCM 3304 / KCC A-0304 / NBRC 14216 / KM-6054</strain>
    </source>
</reference>
<feature type="compositionally biased region" description="Low complexity" evidence="1">
    <location>
        <begin position="242"/>
        <end position="259"/>
    </location>
</feature>
<dbReference type="EMBL" id="AP010968">
    <property type="protein sequence ID" value="BAJ31431.1"/>
    <property type="molecule type" value="Genomic_DNA"/>
</dbReference>
<evidence type="ECO:0000313" key="4">
    <source>
        <dbReference type="Proteomes" id="UP000007076"/>
    </source>
</evidence>
<dbReference type="PATRIC" id="fig|452652.3.peg.5664"/>
<keyword evidence="2" id="KW-0472">Membrane</keyword>
<proteinExistence type="predicted"/>
<keyword evidence="2" id="KW-0812">Transmembrane</keyword>
<gene>
    <name evidence="3" type="ordered locus">KSE_56580</name>
</gene>
<name>E4N0A3_KITSK</name>